<dbReference type="Gene3D" id="3.40.50.10190">
    <property type="entry name" value="BRCT domain"/>
    <property type="match status" value="1"/>
</dbReference>
<sequence length="934" mass="101319">MTTTPIYLPESLQYPIVITSIAAQQSSTVARGTKLLHYSFEFTPRRTFSPDPAVKAPPPKTEKRFSSWESTSDGVVKEWHLRPGQRITLKEAKETPALTLLEECPHSMQIAGLCTQCGKDMTITDYIGITDESRAGIRMTHDAAGPTVSAYEARRIERETADKLRGARKLILIVDLDQTIVHATVDPTVGEWIAQGKAYENRMAEKAAAKAVKVAALSKDDDDDETASDSDSEIEVNPNWEMLKDVAQFKLAPEAPVRRGKPVAREEPCDYYIKPRPGLSTFLTSLKDKYEMHVYTMGTRAYALQVCNVIDPNGSYFGGRILSRDDSGSLTMKHIQRLFPYNSSMVVIIDDRADVWGNSPNLVKVVPYDFFVGIGDINATFLPKLPDPVGNAAETSATSTPPSERLASPSNGSSDSTVPALAASPHTASPAPPSTEIDMTKGEVEAAIIAEAQSKAVTSQLEERPLAKMQKELDKEEEREEAEKEGGAQPANGHLNGAKEQNGHEHHHHHHKGKALLSNNDWELERVWNILHEVHRRFYEAEGDNKANSVAMQGKGKQKGSLAKNNKVPDVAVIIPALKSEVLAGVRILFSSVIPLGTPPEQSEAWRCAREFGAKCAMRLTDEVTHVVAAKEGTHKVLEAFHKGNVKVIWTKWFNDCIALWKHLEEKGDYLLPMPSKRTLDSIDAAATPGSHAGNELNGDGDGRPKAGPSVEDTGTPGTGTGTPVGTPRMVELDLDWDAAQDELEAFLAETDDEGGEGDEKIDEDGEDEPGDEDDAPDREGRDKNFGARDMDELLADDEAMEVAYGEPSGSKSVLKRPRGGTPDSTASDSEDDVTPSAKRTKLAPGPSALNNILTPDEETDEDEEMTGSKPGSIALSGPGAENEDEEEEEDGEEEEEGSSAAEGFGDSASDDESDDSEDDDFLNELSAASDGPG</sequence>
<dbReference type="InterPro" id="IPR001357">
    <property type="entry name" value="BRCT_dom"/>
</dbReference>
<dbReference type="Proteomes" id="UP000054248">
    <property type="component" value="Unassembled WGS sequence"/>
</dbReference>
<dbReference type="SUPFAM" id="SSF52113">
    <property type="entry name" value="BRCT domain"/>
    <property type="match status" value="1"/>
</dbReference>
<feature type="compositionally biased region" description="Basic and acidic residues" evidence="7">
    <location>
        <begin position="778"/>
        <end position="792"/>
    </location>
</feature>
<feature type="region of interest" description="Disordered" evidence="7">
    <location>
        <begin position="390"/>
        <end position="437"/>
    </location>
</feature>
<evidence type="ECO:0000259" key="8">
    <source>
        <dbReference type="PROSITE" id="PS50172"/>
    </source>
</evidence>
<evidence type="ECO:0000256" key="3">
    <source>
        <dbReference type="ARBA" id="ARBA00023242"/>
    </source>
</evidence>
<proteinExistence type="predicted"/>
<evidence type="ECO:0000313" key="11">
    <source>
        <dbReference type="Proteomes" id="UP000054248"/>
    </source>
</evidence>
<protein>
    <recommendedName>
        <fullName evidence="6">RNA polymerase II subunit A C-terminal domain phosphatase</fullName>
        <ecNumber evidence="6">3.1.3.16</ecNumber>
    </recommendedName>
</protein>
<dbReference type="GO" id="GO:0008420">
    <property type="term" value="F:RNA polymerase II CTD heptapeptide repeat phosphatase activity"/>
    <property type="evidence" value="ECO:0007669"/>
    <property type="project" value="UniProtKB-UniRule"/>
</dbReference>
<dbReference type="SUPFAM" id="SSF56784">
    <property type="entry name" value="HAD-like"/>
    <property type="match status" value="1"/>
</dbReference>
<evidence type="ECO:0000256" key="2">
    <source>
        <dbReference type="ARBA" id="ARBA00022801"/>
    </source>
</evidence>
<name>A0A0C3L4R6_9AGAM</name>
<dbReference type="Pfam" id="PF03031">
    <property type="entry name" value="NIF"/>
    <property type="match status" value="1"/>
</dbReference>
<evidence type="ECO:0000256" key="4">
    <source>
        <dbReference type="ARBA" id="ARBA00047761"/>
    </source>
</evidence>
<dbReference type="EMBL" id="KN822990">
    <property type="protein sequence ID" value="KIO28793.1"/>
    <property type="molecule type" value="Genomic_DNA"/>
</dbReference>
<gene>
    <name evidence="10" type="ORF">M407DRAFT_6569</name>
</gene>
<evidence type="ECO:0000256" key="7">
    <source>
        <dbReference type="SAM" id="MobiDB-lite"/>
    </source>
</evidence>
<comment type="catalytic activity">
    <reaction evidence="5 6">
        <text>O-phospho-L-threonyl-[protein] + H2O = L-threonyl-[protein] + phosphate</text>
        <dbReference type="Rhea" id="RHEA:47004"/>
        <dbReference type="Rhea" id="RHEA-COMP:11060"/>
        <dbReference type="Rhea" id="RHEA-COMP:11605"/>
        <dbReference type="ChEBI" id="CHEBI:15377"/>
        <dbReference type="ChEBI" id="CHEBI:30013"/>
        <dbReference type="ChEBI" id="CHEBI:43474"/>
        <dbReference type="ChEBI" id="CHEBI:61977"/>
        <dbReference type="EC" id="3.1.3.16"/>
    </reaction>
</comment>
<dbReference type="PROSITE" id="PS50969">
    <property type="entry name" value="FCP1"/>
    <property type="match status" value="1"/>
</dbReference>
<dbReference type="EC" id="3.1.3.16" evidence="6"/>
<feature type="compositionally biased region" description="Polar residues" evidence="7">
    <location>
        <begin position="393"/>
        <end position="417"/>
    </location>
</feature>
<feature type="region of interest" description="Disordered" evidence="7">
    <location>
        <begin position="49"/>
        <end position="68"/>
    </location>
</feature>
<dbReference type="CDD" id="cd17729">
    <property type="entry name" value="BRCT_CTDP1"/>
    <property type="match status" value="1"/>
</dbReference>
<reference evidence="11" key="2">
    <citation type="submission" date="2015-01" db="EMBL/GenBank/DDBJ databases">
        <title>Evolutionary Origins and Diversification of the Mycorrhizal Mutualists.</title>
        <authorList>
            <consortium name="DOE Joint Genome Institute"/>
            <consortium name="Mycorrhizal Genomics Consortium"/>
            <person name="Kohler A."/>
            <person name="Kuo A."/>
            <person name="Nagy L.G."/>
            <person name="Floudas D."/>
            <person name="Copeland A."/>
            <person name="Barry K.W."/>
            <person name="Cichocki N."/>
            <person name="Veneault-Fourrey C."/>
            <person name="LaButti K."/>
            <person name="Lindquist E.A."/>
            <person name="Lipzen A."/>
            <person name="Lundell T."/>
            <person name="Morin E."/>
            <person name="Murat C."/>
            <person name="Riley R."/>
            <person name="Ohm R."/>
            <person name="Sun H."/>
            <person name="Tunlid A."/>
            <person name="Henrissat B."/>
            <person name="Grigoriev I.V."/>
            <person name="Hibbett D.S."/>
            <person name="Martin F."/>
        </authorList>
    </citation>
    <scope>NUCLEOTIDE SEQUENCE [LARGE SCALE GENOMIC DNA]</scope>
    <source>
        <strain evidence="11">MUT 4182</strain>
    </source>
</reference>
<comment type="subcellular location">
    <subcellularLocation>
        <location evidence="1 6">Nucleus</location>
    </subcellularLocation>
</comment>
<dbReference type="InterPro" id="IPR036420">
    <property type="entry name" value="BRCT_dom_sf"/>
</dbReference>
<dbReference type="InterPro" id="IPR036412">
    <property type="entry name" value="HAD-like_sf"/>
</dbReference>
<dbReference type="InterPro" id="IPR004274">
    <property type="entry name" value="FCP1_dom"/>
</dbReference>
<dbReference type="AlphaFoldDB" id="A0A0C3L4R6"/>
<dbReference type="GO" id="GO:0005634">
    <property type="term" value="C:nucleus"/>
    <property type="evidence" value="ECO:0007669"/>
    <property type="project" value="UniProtKB-SubCell"/>
</dbReference>
<comment type="function">
    <text evidence="6">This promotes the activity of RNA polymerase II.</text>
</comment>
<feature type="compositionally biased region" description="Basic and acidic residues" evidence="7">
    <location>
        <begin position="461"/>
        <end position="486"/>
    </location>
</feature>
<dbReference type="InterPro" id="IPR011947">
    <property type="entry name" value="FCP1_euk"/>
</dbReference>
<evidence type="ECO:0000313" key="10">
    <source>
        <dbReference type="EMBL" id="KIO28793.1"/>
    </source>
</evidence>
<dbReference type="InterPro" id="IPR039189">
    <property type="entry name" value="Fcp1"/>
</dbReference>
<feature type="region of interest" description="Disordered" evidence="7">
    <location>
        <begin position="685"/>
        <end position="729"/>
    </location>
</feature>
<keyword evidence="11" id="KW-1185">Reference proteome</keyword>
<evidence type="ECO:0000259" key="9">
    <source>
        <dbReference type="PROSITE" id="PS50969"/>
    </source>
</evidence>
<feature type="compositionally biased region" description="Low complexity" evidence="7">
    <location>
        <begin position="899"/>
        <end position="908"/>
    </location>
</feature>
<organism evidence="10 11">
    <name type="scientific">Tulasnella calospora MUT 4182</name>
    <dbReference type="NCBI Taxonomy" id="1051891"/>
    <lineage>
        <taxon>Eukaryota</taxon>
        <taxon>Fungi</taxon>
        <taxon>Dikarya</taxon>
        <taxon>Basidiomycota</taxon>
        <taxon>Agaricomycotina</taxon>
        <taxon>Agaricomycetes</taxon>
        <taxon>Cantharellales</taxon>
        <taxon>Tulasnellaceae</taxon>
        <taxon>Tulasnella</taxon>
    </lineage>
</organism>
<dbReference type="Pfam" id="PF00533">
    <property type="entry name" value="BRCT"/>
    <property type="match status" value="1"/>
</dbReference>
<dbReference type="PROSITE" id="PS50172">
    <property type="entry name" value="BRCT"/>
    <property type="match status" value="1"/>
</dbReference>
<feature type="compositionally biased region" description="Acidic residues" evidence="7">
    <location>
        <begin position="856"/>
        <end position="866"/>
    </location>
</feature>
<dbReference type="CDD" id="cd07521">
    <property type="entry name" value="HAD_FCP1-like"/>
    <property type="match status" value="1"/>
</dbReference>
<dbReference type="InterPro" id="IPR023214">
    <property type="entry name" value="HAD_sf"/>
</dbReference>
<comment type="catalytic activity">
    <reaction evidence="4 6">
        <text>O-phospho-L-seryl-[protein] + H2O = L-seryl-[protein] + phosphate</text>
        <dbReference type="Rhea" id="RHEA:20629"/>
        <dbReference type="Rhea" id="RHEA-COMP:9863"/>
        <dbReference type="Rhea" id="RHEA-COMP:11604"/>
        <dbReference type="ChEBI" id="CHEBI:15377"/>
        <dbReference type="ChEBI" id="CHEBI:29999"/>
        <dbReference type="ChEBI" id="CHEBI:43474"/>
        <dbReference type="ChEBI" id="CHEBI:83421"/>
        <dbReference type="EC" id="3.1.3.16"/>
    </reaction>
</comment>
<feature type="compositionally biased region" description="Acidic residues" evidence="7">
    <location>
        <begin position="882"/>
        <end position="898"/>
    </location>
</feature>
<feature type="region of interest" description="Disordered" evidence="7">
    <location>
        <begin position="456"/>
        <end position="516"/>
    </location>
</feature>
<keyword evidence="2 6" id="KW-0378">Hydrolase</keyword>
<dbReference type="PANTHER" id="PTHR23081:SF36">
    <property type="entry name" value="RNA POLYMERASE II SUBUNIT A C-TERMINAL DOMAIN PHOSPHATASE"/>
    <property type="match status" value="1"/>
</dbReference>
<evidence type="ECO:0000256" key="5">
    <source>
        <dbReference type="ARBA" id="ARBA00048336"/>
    </source>
</evidence>
<dbReference type="HOGENOM" id="CLU_007683_0_2_1"/>
<feature type="compositionally biased region" description="Low complexity" evidence="7">
    <location>
        <begin position="419"/>
        <end position="429"/>
    </location>
</feature>
<dbReference type="STRING" id="1051891.A0A0C3L4R6"/>
<dbReference type="PANTHER" id="PTHR23081">
    <property type="entry name" value="RNA POLYMERASE II CTD PHOSPHATASE"/>
    <property type="match status" value="1"/>
</dbReference>
<feature type="compositionally biased region" description="Acidic residues" evidence="7">
    <location>
        <begin position="909"/>
        <end position="923"/>
    </location>
</feature>
<feature type="domain" description="FCP1 homology" evidence="9">
    <location>
        <begin position="165"/>
        <end position="388"/>
    </location>
</feature>
<feature type="domain" description="BRCT" evidence="8">
    <location>
        <begin position="578"/>
        <end position="671"/>
    </location>
</feature>
<keyword evidence="3 6" id="KW-0539">Nucleus</keyword>
<feature type="region of interest" description="Disordered" evidence="7">
    <location>
        <begin position="750"/>
        <end position="934"/>
    </location>
</feature>
<reference evidence="10 11" key="1">
    <citation type="submission" date="2014-04" db="EMBL/GenBank/DDBJ databases">
        <authorList>
            <consortium name="DOE Joint Genome Institute"/>
            <person name="Kuo A."/>
            <person name="Girlanda M."/>
            <person name="Perotto S."/>
            <person name="Kohler A."/>
            <person name="Nagy L.G."/>
            <person name="Floudas D."/>
            <person name="Copeland A."/>
            <person name="Barry K.W."/>
            <person name="Cichocki N."/>
            <person name="Veneault-Fourrey C."/>
            <person name="LaButti K."/>
            <person name="Lindquist E.A."/>
            <person name="Lipzen A."/>
            <person name="Lundell T."/>
            <person name="Morin E."/>
            <person name="Murat C."/>
            <person name="Sun H."/>
            <person name="Tunlid A."/>
            <person name="Henrissat B."/>
            <person name="Grigoriev I.V."/>
            <person name="Hibbett D.S."/>
            <person name="Martin F."/>
            <person name="Nordberg H.P."/>
            <person name="Cantor M.N."/>
            <person name="Hua S.X."/>
        </authorList>
    </citation>
    <scope>NUCLEOTIDE SEQUENCE [LARGE SCALE GENOMIC DNA]</scope>
    <source>
        <strain evidence="10 11">MUT 4182</strain>
    </source>
</reference>
<evidence type="ECO:0000256" key="1">
    <source>
        <dbReference type="ARBA" id="ARBA00004123"/>
    </source>
</evidence>
<feature type="compositionally biased region" description="Acidic residues" evidence="7">
    <location>
        <begin position="750"/>
        <end position="777"/>
    </location>
</feature>
<dbReference type="SMART" id="SM00577">
    <property type="entry name" value="CPDc"/>
    <property type="match status" value="1"/>
</dbReference>
<dbReference type="SMART" id="SM00292">
    <property type="entry name" value="BRCT"/>
    <property type="match status" value="1"/>
</dbReference>
<evidence type="ECO:0000256" key="6">
    <source>
        <dbReference type="RuleBase" id="RU366066"/>
    </source>
</evidence>
<feature type="compositionally biased region" description="Basic residues" evidence="7">
    <location>
        <begin position="505"/>
        <end position="514"/>
    </location>
</feature>
<dbReference type="NCBIfam" id="TIGR02250">
    <property type="entry name" value="FCP1_euk"/>
    <property type="match status" value="1"/>
</dbReference>
<dbReference type="OrthoDB" id="10249888at2759"/>
<dbReference type="Gene3D" id="3.40.50.1000">
    <property type="entry name" value="HAD superfamily/HAD-like"/>
    <property type="match status" value="1"/>
</dbReference>
<accession>A0A0C3L4R6</accession>